<evidence type="ECO:0000313" key="10">
    <source>
        <dbReference type="EMBL" id="MBB4479582.1"/>
    </source>
</evidence>
<keyword evidence="5 8" id="KW-0547">Nucleotide-binding</keyword>
<evidence type="ECO:0000313" key="13">
    <source>
        <dbReference type="Proteomes" id="UP000557344"/>
    </source>
</evidence>
<evidence type="ECO:0000256" key="8">
    <source>
        <dbReference type="HAMAP-Rule" id="MF_00456"/>
    </source>
</evidence>
<dbReference type="Gene3D" id="3.40.1160.10">
    <property type="entry name" value="Acetylglutamate kinase-like"/>
    <property type="match status" value="1"/>
</dbReference>
<dbReference type="InterPro" id="IPR036974">
    <property type="entry name" value="PUA_sf"/>
</dbReference>
<feature type="binding site" evidence="8">
    <location>
        <position position="16"/>
    </location>
    <ligand>
        <name>ATP</name>
        <dbReference type="ChEBI" id="CHEBI:30616"/>
    </ligand>
</feature>
<dbReference type="AlphaFoldDB" id="A0A7W7EE74"/>
<evidence type="ECO:0000313" key="11">
    <source>
        <dbReference type="EMBL" id="MBB4535189.1"/>
    </source>
</evidence>
<keyword evidence="7 8" id="KW-0067">ATP-binding</keyword>
<evidence type="ECO:0000256" key="3">
    <source>
        <dbReference type="ARBA" id="ARBA00022650"/>
    </source>
</evidence>
<dbReference type="NCBIfam" id="TIGR01027">
    <property type="entry name" value="proB"/>
    <property type="match status" value="1"/>
</dbReference>
<keyword evidence="6 8" id="KW-0418">Kinase</keyword>
<dbReference type="SUPFAM" id="SSF53633">
    <property type="entry name" value="Carbamate kinase-like"/>
    <property type="match status" value="1"/>
</dbReference>
<dbReference type="PROSITE" id="PS00902">
    <property type="entry name" value="GLUTAMATE_5_KINASE"/>
    <property type="match status" value="1"/>
</dbReference>
<dbReference type="Proteomes" id="UP000523431">
    <property type="component" value="Unassembled WGS sequence"/>
</dbReference>
<dbReference type="EMBL" id="JACIHU010000003">
    <property type="protein sequence ID" value="MBB4479582.1"/>
    <property type="molecule type" value="Genomic_DNA"/>
</dbReference>
<protein>
    <recommendedName>
        <fullName evidence="8">Glutamate 5-kinase</fullName>
        <ecNumber evidence="8">2.7.2.11</ecNumber>
    </recommendedName>
    <alternativeName>
        <fullName evidence="8">Gamma-glutamyl kinase</fullName>
        <shortName evidence="8">GK</shortName>
    </alternativeName>
</protein>
<dbReference type="EC" id="2.7.2.11" evidence="8"/>
<keyword evidence="2 8" id="KW-0028">Amino-acid biosynthesis</keyword>
<dbReference type="InterPro" id="IPR001057">
    <property type="entry name" value="Glu/AcGlu_kinase"/>
</dbReference>
<dbReference type="Pfam" id="PF01472">
    <property type="entry name" value="PUA"/>
    <property type="match status" value="1"/>
</dbReference>
<dbReference type="GO" id="GO:0003723">
    <property type="term" value="F:RNA binding"/>
    <property type="evidence" value="ECO:0007669"/>
    <property type="project" value="InterPro"/>
</dbReference>
<comment type="caution">
    <text evidence="8">Lacks conserved residue(s) required for the propagation of feature annotation.</text>
</comment>
<dbReference type="GO" id="GO:0004349">
    <property type="term" value="F:glutamate 5-kinase activity"/>
    <property type="evidence" value="ECO:0007669"/>
    <property type="project" value="UniProtKB-UniRule"/>
</dbReference>
<dbReference type="PIRSF" id="PIRSF000729">
    <property type="entry name" value="GK"/>
    <property type="match status" value="1"/>
</dbReference>
<dbReference type="GO" id="GO:0055129">
    <property type="term" value="P:L-proline biosynthetic process"/>
    <property type="evidence" value="ECO:0007669"/>
    <property type="project" value="UniProtKB-UniRule"/>
</dbReference>
<evidence type="ECO:0000256" key="6">
    <source>
        <dbReference type="ARBA" id="ARBA00022777"/>
    </source>
</evidence>
<dbReference type="SUPFAM" id="SSF88697">
    <property type="entry name" value="PUA domain-like"/>
    <property type="match status" value="1"/>
</dbReference>
<reference evidence="12 13" key="1">
    <citation type="submission" date="2020-08" db="EMBL/GenBank/DDBJ databases">
        <title>Genomic Encyclopedia of Type Strains, Phase IV (KMG-V): Genome sequencing to study the core and pangenomes of soil and plant-associated prokaryotes.</title>
        <authorList>
            <person name="Whitman W."/>
        </authorList>
    </citation>
    <scope>NUCLEOTIDE SEQUENCE [LARGE SCALE GENOMIC DNA]</scope>
    <source>
        <strain evidence="10 13">SEMIA 471</strain>
        <strain evidence="11 12">SEMIA 489</strain>
    </source>
</reference>
<dbReference type="InterPro" id="IPR036393">
    <property type="entry name" value="AceGlu_kinase-like_sf"/>
</dbReference>
<keyword evidence="1 8" id="KW-0963">Cytoplasm</keyword>
<evidence type="ECO:0000256" key="2">
    <source>
        <dbReference type="ARBA" id="ARBA00022605"/>
    </source>
</evidence>
<feature type="binding site" evidence="8">
    <location>
        <position position="56"/>
    </location>
    <ligand>
        <name>substrate</name>
    </ligand>
</feature>
<comment type="caution">
    <text evidence="11">The sequence shown here is derived from an EMBL/GenBank/DDBJ whole genome shotgun (WGS) entry which is preliminary data.</text>
</comment>
<dbReference type="InterPro" id="IPR041739">
    <property type="entry name" value="G5K_ProB"/>
</dbReference>
<comment type="function">
    <text evidence="8">Catalyzes the transfer of a phosphate group to glutamate to form L-glutamate 5-phosphate.</text>
</comment>
<dbReference type="PROSITE" id="PS50890">
    <property type="entry name" value="PUA"/>
    <property type="match status" value="1"/>
</dbReference>
<dbReference type="InterPro" id="IPR015947">
    <property type="entry name" value="PUA-like_sf"/>
</dbReference>
<keyword evidence="4 8" id="KW-0808">Transferase</keyword>
<organism evidence="11 12">
    <name type="scientific">Rhizobium etli</name>
    <dbReference type="NCBI Taxonomy" id="29449"/>
    <lineage>
        <taxon>Bacteria</taxon>
        <taxon>Pseudomonadati</taxon>
        <taxon>Pseudomonadota</taxon>
        <taxon>Alphaproteobacteria</taxon>
        <taxon>Hyphomicrobiales</taxon>
        <taxon>Rhizobiaceae</taxon>
        <taxon>Rhizobium/Agrobacterium group</taxon>
        <taxon>Rhizobium</taxon>
    </lineage>
</organism>
<gene>
    <name evidence="8" type="primary">proB</name>
    <name evidence="10" type="ORF">GGE46_002157</name>
    <name evidence="11" type="ORF">GGE57_001932</name>
</gene>
<evidence type="ECO:0000256" key="4">
    <source>
        <dbReference type="ARBA" id="ARBA00022679"/>
    </source>
</evidence>
<sequence>MTNRKPLGRYRRIVIKIGSALLVDRKAGLKKAWLDAMCADISGLKAKGIDVLVVSSGAIALGRSVLDLPSGALKLEESQAAAAVGQIALARAWSESLSRDEIVAGQILLTLGDTEERRRYLNARATINQLLKIGAVPIINENDTVATSEIRYGDNDRLAARVATMTGADLLILLSDIDGLYTAPPHLDPNAAFLETIAEITPDIEAMAGGAASELSRGGMRTKIDAGKIATTSGCAMIIASGKTDSPLSAIENGARSSWFAPSGTPVTARKIWIAGQLQPAGELHVDDGAVTALGAGKSLLPAGVRSVSGLFSRGDTVAIVGPEGREIARGLASYDAEDARRIAGRKSAEIEAILGYAGRAAMVHRDDMVMTTQIRQKIGKAEEGRGPCLIPLR</sequence>
<dbReference type="Pfam" id="PF00696">
    <property type="entry name" value="AA_kinase"/>
    <property type="match status" value="1"/>
</dbReference>
<feature type="domain" description="PUA" evidence="9">
    <location>
        <begin position="282"/>
        <end position="364"/>
    </location>
</feature>
<feature type="binding site" evidence="8">
    <location>
        <position position="143"/>
    </location>
    <ligand>
        <name>substrate</name>
    </ligand>
</feature>
<feature type="binding site" evidence="8">
    <location>
        <position position="155"/>
    </location>
    <ligand>
        <name>substrate</name>
    </ligand>
</feature>
<evidence type="ECO:0000313" key="12">
    <source>
        <dbReference type="Proteomes" id="UP000523431"/>
    </source>
</evidence>
<dbReference type="UniPathway" id="UPA00098">
    <property type="reaction ID" value="UER00359"/>
</dbReference>
<dbReference type="InterPro" id="IPR011529">
    <property type="entry name" value="Glu_5kinase"/>
</dbReference>
<dbReference type="HAMAP" id="MF_00456">
    <property type="entry name" value="ProB"/>
    <property type="match status" value="1"/>
</dbReference>
<dbReference type="FunFam" id="2.30.130.10:FF:000007">
    <property type="entry name" value="Glutamate 5-kinase"/>
    <property type="match status" value="1"/>
</dbReference>
<dbReference type="PANTHER" id="PTHR43654:SF1">
    <property type="entry name" value="ISOPENTENYL PHOSPHATE KINASE"/>
    <property type="match status" value="1"/>
</dbReference>
<comment type="catalytic activity">
    <reaction evidence="8">
        <text>L-glutamate + ATP = L-glutamyl 5-phosphate + ADP</text>
        <dbReference type="Rhea" id="RHEA:14877"/>
        <dbReference type="ChEBI" id="CHEBI:29985"/>
        <dbReference type="ChEBI" id="CHEBI:30616"/>
        <dbReference type="ChEBI" id="CHEBI:58274"/>
        <dbReference type="ChEBI" id="CHEBI:456216"/>
        <dbReference type="EC" id="2.7.2.11"/>
    </reaction>
</comment>
<dbReference type="Gene3D" id="2.30.130.10">
    <property type="entry name" value="PUA domain"/>
    <property type="match status" value="1"/>
</dbReference>
<dbReference type="CDD" id="cd04242">
    <property type="entry name" value="AAK_G5K_ProB"/>
    <property type="match status" value="1"/>
</dbReference>
<evidence type="ECO:0000256" key="1">
    <source>
        <dbReference type="ARBA" id="ARBA00022490"/>
    </source>
</evidence>
<comment type="similarity">
    <text evidence="8">Belongs to the glutamate 5-kinase family.</text>
</comment>
<dbReference type="InterPro" id="IPR005715">
    <property type="entry name" value="Glu_5kinase/COase_Synthase"/>
</dbReference>
<proteinExistence type="inferred from homology"/>
<dbReference type="CDD" id="cd21157">
    <property type="entry name" value="PUA_G5K"/>
    <property type="match status" value="1"/>
</dbReference>
<evidence type="ECO:0000259" key="9">
    <source>
        <dbReference type="SMART" id="SM00359"/>
    </source>
</evidence>
<dbReference type="EMBL" id="JACIID010000003">
    <property type="protein sequence ID" value="MBB4535189.1"/>
    <property type="molecule type" value="Genomic_DNA"/>
</dbReference>
<dbReference type="GO" id="GO:0005829">
    <property type="term" value="C:cytosol"/>
    <property type="evidence" value="ECO:0007669"/>
    <property type="project" value="TreeGrafter"/>
</dbReference>
<comment type="subcellular location">
    <subcellularLocation>
        <location evidence="8">Cytoplasm</location>
    </subcellularLocation>
</comment>
<dbReference type="InterPro" id="IPR001048">
    <property type="entry name" value="Asp/Glu/Uridylate_kinase"/>
</dbReference>
<dbReference type="FunFam" id="3.40.1160.10:FF:000018">
    <property type="entry name" value="Glutamate 5-kinase"/>
    <property type="match status" value="1"/>
</dbReference>
<feature type="binding site" evidence="8">
    <location>
        <begin position="175"/>
        <end position="176"/>
    </location>
    <ligand>
        <name>ATP</name>
        <dbReference type="ChEBI" id="CHEBI:30616"/>
    </ligand>
</feature>
<comment type="pathway">
    <text evidence="8">Amino-acid biosynthesis; L-proline biosynthesis; L-glutamate 5-semialdehyde from L-glutamate: step 1/2.</text>
</comment>
<name>A0A7W7EE74_RHIET</name>
<dbReference type="GO" id="GO:0005524">
    <property type="term" value="F:ATP binding"/>
    <property type="evidence" value="ECO:0007669"/>
    <property type="project" value="UniProtKB-KW"/>
</dbReference>
<dbReference type="SMART" id="SM00359">
    <property type="entry name" value="PUA"/>
    <property type="match status" value="1"/>
</dbReference>
<evidence type="ECO:0000256" key="7">
    <source>
        <dbReference type="ARBA" id="ARBA00022840"/>
    </source>
</evidence>
<dbReference type="PRINTS" id="PR00474">
    <property type="entry name" value="GLU5KINASE"/>
</dbReference>
<dbReference type="InterPro" id="IPR019797">
    <property type="entry name" value="Glutamate_5-kinase_CS"/>
</dbReference>
<dbReference type="Proteomes" id="UP000557344">
    <property type="component" value="Unassembled WGS sequence"/>
</dbReference>
<dbReference type="InterPro" id="IPR002478">
    <property type="entry name" value="PUA"/>
</dbReference>
<accession>A0A7W7EE74</accession>
<keyword evidence="3 8" id="KW-0641">Proline biosynthesis</keyword>
<evidence type="ECO:0000256" key="5">
    <source>
        <dbReference type="ARBA" id="ARBA00022741"/>
    </source>
</evidence>
<dbReference type="PANTHER" id="PTHR43654">
    <property type="entry name" value="GLUTAMATE 5-KINASE"/>
    <property type="match status" value="1"/>
</dbReference>